<dbReference type="Proteomes" id="UP000254326">
    <property type="component" value="Unassembled WGS sequence"/>
</dbReference>
<feature type="domain" description="Response regulatory" evidence="4">
    <location>
        <begin position="3"/>
        <end position="117"/>
    </location>
</feature>
<dbReference type="InterPro" id="IPR011006">
    <property type="entry name" value="CheY-like_superfamily"/>
</dbReference>
<feature type="modified residue" description="4-aspartylphosphate" evidence="3">
    <location>
        <position position="175"/>
    </location>
</feature>
<dbReference type="SUPFAM" id="SSF52172">
    <property type="entry name" value="CheY-like"/>
    <property type="match status" value="2"/>
</dbReference>
<dbReference type="GO" id="GO:0043709">
    <property type="term" value="P:cell adhesion involved in single-species biofilm formation"/>
    <property type="evidence" value="ECO:0007669"/>
    <property type="project" value="TreeGrafter"/>
</dbReference>
<comment type="caution">
    <text evidence="6">The sequence shown here is derived from an EMBL/GenBank/DDBJ whole genome shotgun (WGS) entry which is preliminary data.</text>
</comment>
<dbReference type="PANTHER" id="PTHR45138:SF9">
    <property type="entry name" value="DIGUANYLATE CYCLASE DGCM-RELATED"/>
    <property type="match status" value="1"/>
</dbReference>
<evidence type="ECO:0000259" key="5">
    <source>
        <dbReference type="PROSITE" id="PS50887"/>
    </source>
</evidence>
<dbReference type="InterPro" id="IPR050469">
    <property type="entry name" value="Diguanylate_Cyclase"/>
</dbReference>
<dbReference type="SMART" id="SM00448">
    <property type="entry name" value="REC"/>
    <property type="match status" value="2"/>
</dbReference>
<gene>
    <name evidence="6" type="ORF">DN730_01540</name>
</gene>
<dbReference type="Gene3D" id="3.40.50.2300">
    <property type="match status" value="2"/>
</dbReference>
<keyword evidence="7" id="KW-1185">Reference proteome</keyword>
<evidence type="ECO:0000259" key="4">
    <source>
        <dbReference type="PROSITE" id="PS50110"/>
    </source>
</evidence>
<dbReference type="CDD" id="cd01949">
    <property type="entry name" value="GGDEF"/>
    <property type="match status" value="1"/>
</dbReference>
<proteinExistence type="predicted"/>
<evidence type="ECO:0000256" key="3">
    <source>
        <dbReference type="PROSITE-ProRule" id="PRU00169"/>
    </source>
</evidence>
<dbReference type="PANTHER" id="PTHR45138">
    <property type="entry name" value="REGULATORY COMPONENTS OF SENSORY TRANSDUCTION SYSTEM"/>
    <property type="match status" value="1"/>
</dbReference>
<feature type="modified residue" description="4-aspartylphosphate" evidence="3">
    <location>
        <position position="54"/>
    </location>
</feature>
<dbReference type="GO" id="GO:0005886">
    <property type="term" value="C:plasma membrane"/>
    <property type="evidence" value="ECO:0007669"/>
    <property type="project" value="TreeGrafter"/>
</dbReference>
<dbReference type="OrthoDB" id="9812260at2"/>
<organism evidence="6 7">
    <name type="scientific">Marinomonas piezotolerans</name>
    <dbReference type="NCBI Taxonomy" id="2213058"/>
    <lineage>
        <taxon>Bacteria</taxon>
        <taxon>Pseudomonadati</taxon>
        <taxon>Pseudomonadota</taxon>
        <taxon>Gammaproteobacteria</taxon>
        <taxon>Oceanospirillales</taxon>
        <taxon>Oceanospirillaceae</taxon>
        <taxon>Marinomonas</taxon>
    </lineage>
</organism>
<sequence>MYNILVVEDSGVVRKVLSKLLQEHSYFRCVMCVDYSEAQARLAEGETFFAAVVDLNLPDAASGEAVELVLKHNVPAIVLTGNFDEGLRSNLLDKGVIDYITKDSRFAYNQVVNLLDRLRKNLSIKVLVVEDSSTSSAYICSLLRKLQFKLLTATDGVDALQVLAQDQDIKLIIADHKMPRMDGCELVKQVRMDRRFQDVVFIGLSSSGDGILSARFIKNGANDFLRKPFYHEEFFCRIFQNLDSQEMLEQIRDSANLDALTNIYNRRYLFNQGETMFLDSNEISVAMVDVDNFKQVNDNFGHRVGDQLLQQFSALLIKHFGSDLVGRYGGEEFAIISNRNQTTFCVDMARFMTSVRNRLFTECDLAVTCSVGVCTTEKQNLSDMLDTADSHLYRAKKAGKDCIELCT</sequence>
<dbReference type="Pfam" id="PF00072">
    <property type="entry name" value="Response_reg"/>
    <property type="match status" value="2"/>
</dbReference>
<dbReference type="InterPro" id="IPR043128">
    <property type="entry name" value="Rev_trsase/Diguanyl_cyclase"/>
</dbReference>
<dbReference type="RefSeq" id="WP_115466346.1">
    <property type="nucleotide sequence ID" value="NZ_QKRA01000001.1"/>
</dbReference>
<dbReference type="EMBL" id="QKRA01000001">
    <property type="protein sequence ID" value="RDL45758.1"/>
    <property type="molecule type" value="Genomic_DNA"/>
</dbReference>
<dbReference type="SUPFAM" id="SSF55073">
    <property type="entry name" value="Nucleotide cyclase"/>
    <property type="match status" value="1"/>
</dbReference>
<dbReference type="EC" id="2.7.7.65" evidence="1"/>
<accession>A0A370UDA1</accession>
<dbReference type="AlphaFoldDB" id="A0A370UDA1"/>
<dbReference type="InterPro" id="IPR029787">
    <property type="entry name" value="Nucleotide_cyclase"/>
</dbReference>
<protein>
    <recommendedName>
        <fullName evidence="1">diguanylate cyclase</fullName>
        <ecNumber evidence="1">2.7.7.65</ecNumber>
    </recommendedName>
</protein>
<evidence type="ECO:0000313" key="7">
    <source>
        <dbReference type="Proteomes" id="UP000254326"/>
    </source>
</evidence>
<dbReference type="Gene3D" id="3.30.70.270">
    <property type="match status" value="1"/>
</dbReference>
<comment type="catalytic activity">
    <reaction evidence="2">
        <text>2 GTP = 3',3'-c-di-GMP + 2 diphosphate</text>
        <dbReference type="Rhea" id="RHEA:24898"/>
        <dbReference type="ChEBI" id="CHEBI:33019"/>
        <dbReference type="ChEBI" id="CHEBI:37565"/>
        <dbReference type="ChEBI" id="CHEBI:58805"/>
        <dbReference type="EC" id="2.7.7.65"/>
    </reaction>
</comment>
<dbReference type="PROSITE" id="PS50110">
    <property type="entry name" value="RESPONSE_REGULATORY"/>
    <property type="match status" value="2"/>
</dbReference>
<evidence type="ECO:0000256" key="2">
    <source>
        <dbReference type="ARBA" id="ARBA00034247"/>
    </source>
</evidence>
<dbReference type="NCBIfam" id="TIGR00254">
    <property type="entry name" value="GGDEF"/>
    <property type="match status" value="1"/>
</dbReference>
<reference evidence="6 7" key="1">
    <citation type="submission" date="2018-06" db="EMBL/GenBank/DDBJ databases">
        <title>Marinomonas sp. YLB-05 draft genome sequence.</title>
        <authorList>
            <person name="Yu L."/>
            <person name="Tang X."/>
        </authorList>
    </citation>
    <scope>NUCLEOTIDE SEQUENCE [LARGE SCALE GENOMIC DNA]</scope>
    <source>
        <strain evidence="6 7">YLB-05</strain>
    </source>
</reference>
<dbReference type="InterPro" id="IPR000160">
    <property type="entry name" value="GGDEF_dom"/>
</dbReference>
<dbReference type="GO" id="GO:1902201">
    <property type="term" value="P:negative regulation of bacterial-type flagellum-dependent cell motility"/>
    <property type="evidence" value="ECO:0007669"/>
    <property type="project" value="TreeGrafter"/>
</dbReference>
<evidence type="ECO:0000313" key="6">
    <source>
        <dbReference type="EMBL" id="RDL45758.1"/>
    </source>
</evidence>
<dbReference type="GO" id="GO:0000160">
    <property type="term" value="P:phosphorelay signal transduction system"/>
    <property type="evidence" value="ECO:0007669"/>
    <property type="project" value="InterPro"/>
</dbReference>
<keyword evidence="3" id="KW-0597">Phosphoprotein</keyword>
<dbReference type="PROSITE" id="PS50887">
    <property type="entry name" value="GGDEF"/>
    <property type="match status" value="1"/>
</dbReference>
<dbReference type="SMART" id="SM00267">
    <property type="entry name" value="GGDEF"/>
    <property type="match status" value="1"/>
</dbReference>
<dbReference type="InterPro" id="IPR001789">
    <property type="entry name" value="Sig_transdc_resp-reg_receiver"/>
</dbReference>
<dbReference type="GO" id="GO:0052621">
    <property type="term" value="F:diguanylate cyclase activity"/>
    <property type="evidence" value="ECO:0007669"/>
    <property type="project" value="UniProtKB-EC"/>
</dbReference>
<dbReference type="Pfam" id="PF00990">
    <property type="entry name" value="GGDEF"/>
    <property type="match status" value="1"/>
</dbReference>
<name>A0A370UDA1_9GAMM</name>
<feature type="domain" description="GGDEF" evidence="5">
    <location>
        <begin position="281"/>
        <end position="407"/>
    </location>
</feature>
<feature type="domain" description="Response regulatory" evidence="4">
    <location>
        <begin position="125"/>
        <end position="242"/>
    </location>
</feature>
<evidence type="ECO:0000256" key="1">
    <source>
        <dbReference type="ARBA" id="ARBA00012528"/>
    </source>
</evidence>